<keyword evidence="3" id="KW-1185">Reference proteome</keyword>
<dbReference type="PROSITE" id="PS51340">
    <property type="entry name" value="MOSC"/>
    <property type="match status" value="1"/>
</dbReference>
<dbReference type="InterPro" id="IPR005302">
    <property type="entry name" value="MoCF_Sase_C"/>
</dbReference>
<sequence length="181" mass="19244">MATATIVAVNRSARHSFSKTSEEGITLIEGIGVKGDAHAGETVKHLADMVRDPNRPNLRQVHLIQSELFAEMAEKGYQLAPGSMGENITTAGLDLLALPLGARLQLGETAVVELTGLRNPCAKINGLGKDLMKEMVARDAGGNLVRKTGVMSVVLFGGTVRAGDPIHIHMPEEDHIPLPVL</sequence>
<comment type="caution">
    <text evidence="2">The sequence shown here is derived from an EMBL/GenBank/DDBJ whole genome shotgun (WGS) entry which is preliminary data.</text>
</comment>
<dbReference type="Gene3D" id="2.40.33.20">
    <property type="entry name" value="PK beta-barrel domain-like"/>
    <property type="match status" value="1"/>
</dbReference>
<dbReference type="InterPro" id="IPR052716">
    <property type="entry name" value="MOSC_domain"/>
</dbReference>
<reference evidence="2" key="1">
    <citation type="submission" date="2023-07" db="EMBL/GenBank/DDBJ databases">
        <title>Genomic Encyclopedia of Type Strains, Phase IV (KMG-IV): sequencing the most valuable type-strain genomes for metagenomic binning, comparative biology and taxonomic classification.</title>
        <authorList>
            <person name="Goeker M."/>
        </authorList>
    </citation>
    <scope>NUCLEOTIDE SEQUENCE</scope>
    <source>
        <strain evidence="2">DSM 21202</strain>
    </source>
</reference>
<protein>
    <submittedName>
        <fullName evidence="2">MOSC domain-containing protein YiiM</fullName>
    </submittedName>
</protein>
<dbReference type="EMBL" id="JAUSUL010000002">
    <property type="protein sequence ID" value="MDQ0316134.1"/>
    <property type="molecule type" value="Genomic_DNA"/>
</dbReference>
<dbReference type="RefSeq" id="WP_306885962.1">
    <property type="nucleotide sequence ID" value="NZ_JAUSUL010000002.1"/>
</dbReference>
<dbReference type="Proteomes" id="UP001229244">
    <property type="component" value="Unassembled WGS sequence"/>
</dbReference>
<dbReference type="Pfam" id="PF03473">
    <property type="entry name" value="MOSC"/>
    <property type="match status" value="1"/>
</dbReference>
<evidence type="ECO:0000313" key="3">
    <source>
        <dbReference type="Proteomes" id="UP001229244"/>
    </source>
</evidence>
<dbReference type="GO" id="GO:0030170">
    <property type="term" value="F:pyridoxal phosphate binding"/>
    <property type="evidence" value="ECO:0007669"/>
    <property type="project" value="InterPro"/>
</dbReference>
<organism evidence="2 3">
    <name type="scientific">Amorphus orientalis</name>
    <dbReference type="NCBI Taxonomy" id="649198"/>
    <lineage>
        <taxon>Bacteria</taxon>
        <taxon>Pseudomonadati</taxon>
        <taxon>Pseudomonadota</taxon>
        <taxon>Alphaproteobacteria</taxon>
        <taxon>Hyphomicrobiales</taxon>
        <taxon>Amorphaceae</taxon>
        <taxon>Amorphus</taxon>
    </lineage>
</organism>
<proteinExistence type="predicted"/>
<accession>A0AAE3VNY9</accession>
<dbReference type="InterPro" id="IPR011037">
    <property type="entry name" value="Pyrv_Knase-like_insert_dom_sf"/>
</dbReference>
<dbReference type="GO" id="GO:0003824">
    <property type="term" value="F:catalytic activity"/>
    <property type="evidence" value="ECO:0007669"/>
    <property type="project" value="InterPro"/>
</dbReference>
<name>A0AAE3VNY9_9HYPH</name>
<dbReference type="GO" id="GO:0030151">
    <property type="term" value="F:molybdenum ion binding"/>
    <property type="evidence" value="ECO:0007669"/>
    <property type="project" value="InterPro"/>
</dbReference>
<evidence type="ECO:0000313" key="2">
    <source>
        <dbReference type="EMBL" id="MDQ0316134.1"/>
    </source>
</evidence>
<evidence type="ECO:0000259" key="1">
    <source>
        <dbReference type="PROSITE" id="PS51340"/>
    </source>
</evidence>
<dbReference type="PANTHER" id="PTHR36930:SF1">
    <property type="entry name" value="MOSC DOMAIN-CONTAINING PROTEIN"/>
    <property type="match status" value="1"/>
</dbReference>
<gene>
    <name evidence="2" type="ORF">J2S73_002591</name>
</gene>
<dbReference type="SUPFAM" id="SSF50800">
    <property type="entry name" value="PK beta-barrel domain-like"/>
    <property type="match status" value="1"/>
</dbReference>
<dbReference type="PANTHER" id="PTHR36930">
    <property type="entry name" value="METAL-SULFUR CLUSTER BIOSYNTHESIS PROTEINS YUAD-RELATED"/>
    <property type="match status" value="1"/>
</dbReference>
<dbReference type="AlphaFoldDB" id="A0AAE3VNY9"/>
<feature type="domain" description="MOSC" evidence="1">
    <location>
        <begin position="20"/>
        <end position="169"/>
    </location>
</feature>